<organism evidence="8 9">
    <name type="scientific">Pristionchus fissidentatus</name>
    <dbReference type="NCBI Taxonomy" id="1538716"/>
    <lineage>
        <taxon>Eukaryota</taxon>
        <taxon>Metazoa</taxon>
        <taxon>Ecdysozoa</taxon>
        <taxon>Nematoda</taxon>
        <taxon>Chromadorea</taxon>
        <taxon>Rhabditida</taxon>
        <taxon>Rhabditina</taxon>
        <taxon>Diplogasteromorpha</taxon>
        <taxon>Diplogasteroidea</taxon>
        <taxon>Neodiplogasteridae</taxon>
        <taxon>Pristionchus</taxon>
    </lineage>
</organism>
<keyword evidence="2 4" id="KW-0067">ATP-binding</keyword>
<keyword evidence="1 4" id="KW-0547">Nucleotide-binding</keyword>
<comment type="caution">
    <text evidence="8">The sequence shown here is derived from an EMBL/GenBank/DDBJ whole genome shotgun (WGS) entry which is preliminary data.</text>
</comment>
<gene>
    <name evidence="8" type="ORF">PFISCL1PPCAC_19311</name>
</gene>
<dbReference type="InterPro" id="IPR001245">
    <property type="entry name" value="Ser-Thr/Tyr_kinase_cat_dom"/>
</dbReference>
<evidence type="ECO:0000256" key="4">
    <source>
        <dbReference type="PIRSR" id="PIRSR000615-2"/>
    </source>
</evidence>
<evidence type="ECO:0000256" key="3">
    <source>
        <dbReference type="PIRSR" id="PIRSR000615-1"/>
    </source>
</evidence>
<name>A0AAV5WDX4_9BILA</name>
<evidence type="ECO:0000256" key="2">
    <source>
        <dbReference type="ARBA" id="ARBA00022840"/>
    </source>
</evidence>
<feature type="active site" description="Proton acceptor" evidence="3">
    <location>
        <position position="102"/>
    </location>
</feature>
<dbReference type="CDD" id="cd00192">
    <property type="entry name" value="PTKc"/>
    <property type="match status" value="1"/>
</dbReference>
<evidence type="ECO:0000313" key="9">
    <source>
        <dbReference type="Proteomes" id="UP001432322"/>
    </source>
</evidence>
<evidence type="ECO:0000256" key="5">
    <source>
        <dbReference type="PIRSR" id="PIRSR000615-3"/>
    </source>
</evidence>
<feature type="compositionally biased region" description="Low complexity" evidence="6">
    <location>
        <begin position="291"/>
        <end position="311"/>
    </location>
</feature>
<dbReference type="Pfam" id="PF07714">
    <property type="entry name" value="PK_Tyr_Ser-Thr"/>
    <property type="match status" value="1"/>
</dbReference>
<accession>A0AAV5WDX4</accession>
<feature type="compositionally biased region" description="Basic and acidic residues" evidence="6">
    <location>
        <begin position="267"/>
        <end position="277"/>
    </location>
</feature>
<feature type="non-terminal residue" evidence="8">
    <location>
        <position position="1"/>
    </location>
</feature>
<feature type="binding site" evidence="4">
    <location>
        <position position="106"/>
    </location>
    <ligand>
        <name>ATP</name>
        <dbReference type="ChEBI" id="CHEBI:30616"/>
    </ligand>
</feature>
<keyword evidence="5" id="KW-0479">Metal-binding</keyword>
<feature type="compositionally biased region" description="Polar residues" evidence="6">
    <location>
        <begin position="251"/>
        <end position="266"/>
    </location>
</feature>
<dbReference type="InterPro" id="IPR050198">
    <property type="entry name" value="Non-receptor_tyrosine_kinases"/>
</dbReference>
<dbReference type="SMART" id="SM00219">
    <property type="entry name" value="TyrKc"/>
    <property type="match status" value="1"/>
</dbReference>
<evidence type="ECO:0000259" key="7">
    <source>
        <dbReference type="PROSITE" id="PS50011"/>
    </source>
</evidence>
<dbReference type="SUPFAM" id="SSF56112">
    <property type="entry name" value="Protein kinase-like (PK-like)"/>
    <property type="match status" value="1"/>
</dbReference>
<dbReference type="InterPro" id="IPR011009">
    <property type="entry name" value="Kinase-like_dom_sf"/>
</dbReference>
<dbReference type="PANTHER" id="PTHR24418">
    <property type="entry name" value="TYROSINE-PROTEIN KINASE"/>
    <property type="match status" value="1"/>
</dbReference>
<dbReference type="PRINTS" id="PR00109">
    <property type="entry name" value="TYRKINASE"/>
</dbReference>
<dbReference type="InterPro" id="IPR000719">
    <property type="entry name" value="Prot_kinase_dom"/>
</dbReference>
<dbReference type="GO" id="GO:0005524">
    <property type="term" value="F:ATP binding"/>
    <property type="evidence" value="ECO:0007669"/>
    <property type="project" value="UniProtKB-KW"/>
</dbReference>
<sequence>VKIVDVAIKLAKLDALTKEQIKEFMREARLMRNLEHANVIKFYGVAAGQEPLMLVMELATDGALDTYLSRYENLPQAKRIEMTCQAAWGIEYLHTRNCLHRDVAARNCLYGNGQIKISDFGLSRIGETYQMNPKNKVPIRWLSPETLQKALYTRKSDVWSYGILIWEIFNNGVEPYPGKTTVEVLRFVKGGGHLEISNTCENKGIAEVIEKKCFAKEQDDRYSMAQVVVDLEKATSIKMVKEEKASVMLSVMQSPNNTPLTSAKSLDNSDRKKEKEPGVTATESRSEIRSVSRMPSVSNSTSNSASVGPSGLVTTKKRTKRKKRLAHFL</sequence>
<feature type="binding site" evidence="5">
    <location>
        <position position="119"/>
    </location>
    <ligand>
        <name>Mg(2+)</name>
        <dbReference type="ChEBI" id="CHEBI:18420"/>
    </ligand>
</feature>
<dbReference type="Proteomes" id="UP001432322">
    <property type="component" value="Unassembled WGS sequence"/>
</dbReference>
<feature type="compositionally biased region" description="Basic residues" evidence="6">
    <location>
        <begin position="315"/>
        <end position="329"/>
    </location>
</feature>
<dbReference type="Gene3D" id="1.10.510.10">
    <property type="entry name" value="Transferase(Phosphotransferase) domain 1"/>
    <property type="match status" value="1"/>
</dbReference>
<dbReference type="PIRSF" id="PIRSF000615">
    <property type="entry name" value="TyrPK_CSF1-R"/>
    <property type="match status" value="1"/>
</dbReference>
<evidence type="ECO:0000256" key="6">
    <source>
        <dbReference type="SAM" id="MobiDB-lite"/>
    </source>
</evidence>
<proteinExistence type="predicted"/>
<dbReference type="GO" id="GO:0046872">
    <property type="term" value="F:metal ion binding"/>
    <property type="evidence" value="ECO:0007669"/>
    <property type="project" value="UniProtKB-KW"/>
</dbReference>
<dbReference type="PROSITE" id="PS50011">
    <property type="entry name" value="PROTEIN_KINASE_DOM"/>
    <property type="match status" value="1"/>
</dbReference>
<evidence type="ECO:0000313" key="8">
    <source>
        <dbReference type="EMBL" id="GMT28014.1"/>
    </source>
</evidence>
<dbReference type="PROSITE" id="PS00109">
    <property type="entry name" value="PROTEIN_KINASE_TYR"/>
    <property type="match status" value="1"/>
</dbReference>
<feature type="binding site" evidence="5">
    <location>
        <position position="107"/>
    </location>
    <ligand>
        <name>Mg(2+)</name>
        <dbReference type="ChEBI" id="CHEBI:18420"/>
    </ligand>
</feature>
<dbReference type="InterPro" id="IPR020635">
    <property type="entry name" value="Tyr_kinase_cat_dom"/>
</dbReference>
<dbReference type="AlphaFoldDB" id="A0AAV5WDX4"/>
<protein>
    <recommendedName>
        <fullName evidence="7">Protein kinase domain-containing protein</fullName>
    </recommendedName>
</protein>
<dbReference type="EMBL" id="BTSY01000005">
    <property type="protein sequence ID" value="GMT28014.1"/>
    <property type="molecule type" value="Genomic_DNA"/>
</dbReference>
<feature type="domain" description="Protein kinase" evidence="7">
    <location>
        <begin position="1"/>
        <end position="235"/>
    </location>
</feature>
<dbReference type="GO" id="GO:0004713">
    <property type="term" value="F:protein tyrosine kinase activity"/>
    <property type="evidence" value="ECO:0007669"/>
    <property type="project" value="InterPro"/>
</dbReference>
<keyword evidence="9" id="KW-1185">Reference proteome</keyword>
<dbReference type="InterPro" id="IPR008266">
    <property type="entry name" value="Tyr_kinase_AS"/>
</dbReference>
<reference evidence="8" key="1">
    <citation type="submission" date="2023-10" db="EMBL/GenBank/DDBJ databases">
        <title>Genome assembly of Pristionchus species.</title>
        <authorList>
            <person name="Yoshida K."/>
            <person name="Sommer R.J."/>
        </authorList>
    </citation>
    <scope>NUCLEOTIDE SEQUENCE</scope>
    <source>
        <strain evidence="8">RS5133</strain>
    </source>
</reference>
<feature type="region of interest" description="Disordered" evidence="6">
    <location>
        <begin position="251"/>
        <end position="329"/>
    </location>
</feature>
<evidence type="ECO:0000256" key="1">
    <source>
        <dbReference type="ARBA" id="ARBA00022741"/>
    </source>
</evidence>
<keyword evidence="5" id="KW-0460">Magnesium</keyword>